<protein>
    <submittedName>
        <fullName evidence="1">Uncharacterized protein</fullName>
    </submittedName>
</protein>
<comment type="caution">
    <text evidence="1">The sequence shown here is derived from an EMBL/GenBank/DDBJ whole genome shotgun (WGS) entry which is preliminary data.</text>
</comment>
<evidence type="ECO:0000313" key="2">
    <source>
        <dbReference type="Proteomes" id="UP000788993"/>
    </source>
</evidence>
<name>A0A9P8T2E5_9ASCO</name>
<organism evidence="1 2">
    <name type="scientific">Ogataea polymorpha</name>
    <dbReference type="NCBI Taxonomy" id="460523"/>
    <lineage>
        <taxon>Eukaryota</taxon>
        <taxon>Fungi</taxon>
        <taxon>Dikarya</taxon>
        <taxon>Ascomycota</taxon>
        <taxon>Saccharomycotina</taxon>
        <taxon>Pichiomycetes</taxon>
        <taxon>Pichiales</taxon>
        <taxon>Pichiaceae</taxon>
        <taxon>Ogataea</taxon>
    </lineage>
</organism>
<dbReference type="Proteomes" id="UP000788993">
    <property type="component" value="Unassembled WGS sequence"/>
</dbReference>
<evidence type="ECO:0000313" key="1">
    <source>
        <dbReference type="EMBL" id="KAH3662870.1"/>
    </source>
</evidence>
<reference evidence="1" key="2">
    <citation type="submission" date="2021-01" db="EMBL/GenBank/DDBJ databases">
        <authorList>
            <person name="Schikora-Tamarit M.A."/>
        </authorList>
    </citation>
    <scope>NUCLEOTIDE SEQUENCE</scope>
    <source>
        <strain evidence="1">NCAIM Y.01608</strain>
    </source>
</reference>
<sequence length="157" mass="17669">MIPLTEDNDNLLVIIVWHIRVLDDKRTSHTIHILTLCVRVVPERTDLIRNSKIVQHGVTRSNWTLTNQRWTVHLRGSVLEQAVEVKSSVGIVKTVGQVDLDPVTLIDSNIRPWKFTVTSNDWPFKGTVWVCSTPAGSPVKNMSFGQSSCCKKGGRKN</sequence>
<dbReference type="AlphaFoldDB" id="A0A9P8T2E5"/>
<keyword evidence="2" id="KW-1185">Reference proteome</keyword>
<reference evidence="1" key="1">
    <citation type="journal article" date="2021" name="Open Biol.">
        <title>Shared evolutionary footprints suggest mitochondrial oxidative damage underlies multiple complex I losses in fungi.</title>
        <authorList>
            <person name="Schikora-Tamarit M.A."/>
            <person name="Marcet-Houben M."/>
            <person name="Nosek J."/>
            <person name="Gabaldon T."/>
        </authorList>
    </citation>
    <scope>NUCLEOTIDE SEQUENCE</scope>
    <source>
        <strain evidence="1">NCAIM Y.01608</strain>
    </source>
</reference>
<proteinExistence type="predicted"/>
<gene>
    <name evidence="1" type="ORF">OGATHE_004446</name>
</gene>
<accession>A0A9P8T2E5</accession>
<dbReference type="EMBL" id="JAEUBD010001266">
    <property type="protein sequence ID" value="KAH3662870.1"/>
    <property type="molecule type" value="Genomic_DNA"/>
</dbReference>